<organism evidence="2 3">
    <name type="scientific">Podila minutissima</name>
    <dbReference type="NCBI Taxonomy" id="64525"/>
    <lineage>
        <taxon>Eukaryota</taxon>
        <taxon>Fungi</taxon>
        <taxon>Fungi incertae sedis</taxon>
        <taxon>Mucoromycota</taxon>
        <taxon>Mortierellomycotina</taxon>
        <taxon>Mortierellomycetes</taxon>
        <taxon>Mortierellales</taxon>
        <taxon>Mortierellaceae</taxon>
        <taxon>Podila</taxon>
    </lineage>
</organism>
<proteinExistence type="predicted"/>
<sequence>MLEDLAEHDDDMELKSDYTKELHDPAVESHLADAHLEDNAASSGILLEKADYETGHSPEVTSLASSAILAEKEDDDEDDDHVLVATSKPQAPKAHSEKTTLPTPTTTTSTSTSTALATTEDLNQTMPWKLLYPVASRETILSLLKATAINFLLPFINGVFLGFGEICAHELAFRWGWTNSAHVVNPAGRPRVANVGIRAGGGGGGVSASGSRSGIGGLRPYEDEINNKTLSADYSY</sequence>
<name>A0A9P5VKG8_9FUNG</name>
<dbReference type="GO" id="GO:0005741">
    <property type="term" value="C:mitochondrial outer membrane"/>
    <property type="evidence" value="ECO:0007669"/>
    <property type="project" value="InterPro"/>
</dbReference>
<gene>
    <name evidence="2" type="ORF">BG006_007670</name>
</gene>
<evidence type="ECO:0000313" key="3">
    <source>
        <dbReference type="Proteomes" id="UP000696485"/>
    </source>
</evidence>
<feature type="compositionally biased region" description="Basic and acidic residues" evidence="1">
    <location>
        <begin position="13"/>
        <end position="35"/>
    </location>
</feature>
<feature type="compositionally biased region" description="Low complexity" evidence="1">
    <location>
        <begin position="99"/>
        <end position="119"/>
    </location>
</feature>
<keyword evidence="3" id="KW-1185">Reference proteome</keyword>
<feature type="region of interest" description="Disordered" evidence="1">
    <location>
        <begin position="1"/>
        <end position="35"/>
    </location>
</feature>
<evidence type="ECO:0000256" key="1">
    <source>
        <dbReference type="SAM" id="MobiDB-lite"/>
    </source>
</evidence>
<feature type="region of interest" description="Disordered" evidence="1">
    <location>
        <begin position="86"/>
        <end position="119"/>
    </location>
</feature>
<comment type="caution">
    <text evidence="2">The sequence shown here is derived from an EMBL/GenBank/DDBJ whole genome shotgun (WGS) entry which is preliminary data.</text>
</comment>
<evidence type="ECO:0000313" key="2">
    <source>
        <dbReference type="EMBL" id="KAF9329217.1"/>
    </source>
</evidence>
<evidence type="ECO:0008006" key="4">
    <source>
        <dbReference type="Google" id="ProtNLM"/>
    </source>
</evidence>
<dbReference type="PANTHER" id="PTHR28241:SF1">
    <property type="entry name" value="MITOCHONDRIAL IMPORT PROTEIN 1"/>
    <property type="match status" value="1"/>
</dbReference>
<accession>A0A9P5VKG8</accession>
<feature type="compositionally biased region" description="Acidic residues" evidence="1">
    <location>
        <begin position="1"/>
        <end position="12"/>
    </location>
</feature>
<protein>
    <recommendedName>
        <fullName evidence="4">TOM13-domain-containing protein</fullName>
    </recommendedName>
</protein>
<reference evidence="2" key="1">
    <citation type="journal article" date="2020" name="Fungal Divers.">
        <title>Resolving the Mortierellaceae phylogeny through synthesis of multi-gene phylogenetics and phylogenomics.</title>
        <authorList>
            <person name="Vandepol N."/>
            <person name="Liber J."/>
            <person name="Desiro A."/>
            <person name="Na H."/>
            <person name="Kennedy M."/>
            <person name="Barry K."/>
            <person name="Grigoriev I.V."/>
            <person name="Miller A.N."/>
            <person name="O'Donnell K."/>
            <person name="Stajich J.E."/>
            <person name="Bonito G."/>
        </authorList>
    </citation>
    <scope>NUCLEOTIDE SEQUENCE</scope>
    <source>
        <strain evidence="2">NVP1</strain>
    </source>
</reference>
<dbReference type="InterPro" id="IPR013262">
    <property type="entry name" value="OMP_MIM1/TOM13_mt"/>
</dbReference>
<dbReference type="PANTHER" id="PTHR28241">
    <property type="entry name" value="MITOCHONDRIAL IMPORT PROTEIN 1"/>
    <property type="match status" value="1"/>
</dbReference>
<dbReference type="AlphaFoldDB" id="A0A9P5VKG8"/>
<dbReference type="EMBL" id="JAAAUY010000495">
    <property type="protein sequence ID" value="KAF9329217.1"/>
    <property type="molecule type" value="Genomic_DNA"/>
</dbReference>
<dbReference type="GO" id="GO:0070096">
    <property type="term" value="P:mitochondrial outer membrane translocase complex assembly"/>
    <property type="evidence" value="ECO:0007669"/>
    <property type="project" value="TreeGrafter"/>
</dbReference>
<dbReference type="GO" id="GO:0045040">
    <property type="term" value="P:protein insertion into mitochondrial outer membrane"/>
    <property type="evidence" value="ECO:0007669"/>
    <property type="project" value="TreeGrafter"/>
</dbReference>
<dbReference type="Proteomes" id="UP000696485">
    <property type="component" value="Unassembled WGS sequence"/>
</dbReference>
<dbReference type="Pfam" id="PF08219">
    <property type="entry name" value="TOM13"/>
    <property type="match status" value="1"/>
</dbReference>